<accession>A0ABW4J986</accession>
<keyword evidence="2" id="KW-1185">Reference proteome</keyword>
<protein>
    <submittedName>
        <fullName evidence="1">GatB/YqeY domain-containing protein</fullName>
    </submittedName>
</protein>
<reference evidence="2" key="1">
    <citation type="journal article" date="2019" name="Int. J. Syst. Evol. Microbiol.">
        <title>The Global Catalogue of Microorganisms (GCM) 10K type strain sequencing project: providing services to taxonomists for standard genome sequencing and annotation.</title>
        <authorList>
            <consortium name="The Broad Institute Genomics Platform"/>
            <consortium name="The Broad Institute Genome Sequencing Center for Infectious Disease"/>
            <person name="Wu L."/>
            <person name="Ma J."/>
        </authorList>
    </citation>
    <scope>NUCLEOTIDE SEQUENCE [LARGE SCALE GENOMIC DNA]</scope>
    <source>
        <strain evidence="2">CCM 8896</strain>
    </source>
</reference>
<dbReference type="PANTHER" id="PTHR28055:SF1">
    <property type="entry name" value="ALTERED INHERITANCE OF MITOCHONDRIA PROTEIN 41, MITOCHONDRIAL"/>
    <property type="match status" value="1"/>
</dbReference>
<dbReference type="PANTHER" id="PTHR28055">
    <property type="entry name" value="ALTERED INHERITANCE OF MITOCHONDRIA PROTEIN 41, MITOCHONDRIAL"/>
    <property type="match status" value="1"/>
</dbReference>
<comment type="caution">
    <text evidence="1">The sequence shown here is derived from an EMBL/GenBank/DDBJ whole genome shotgun (WGS) entry which is preliminary data.</text>
</comment>
<dbReference type="Gene3D" id="1.10.10.410">
    <property type="match status" value="1"/>
</dbReference>
<dbReference type="Gene3D" id="1.10.1510.10">
    <property type="entry name" value="Uncharacterised protein YqeY/AIM41 PF09424, N-terminal domain"/>
    <property type="match status" value="1"/>
</dbReference>
<evidence type="ECO:0000313" key="2">
    <source>
        <dbReference type="Proteomes" id="UP001597267"/>
    </source>
</evidence>
<sequence>MSLLTKLNEDLKTAMKARDKDRLTVIRMLKTGVTNEQIKLGHDLSDQEELAVLSRELKQRKESLEDFTKAGRTDLVDHTKQEIQIVSEYMPQQMTEAEVQALVEATITKVGAKSTKDFGKVMGALMPQVKGKADGGVVNAIVKKALTAL</sequence>
<dbReference type="SUPFAM" id="SSF89095">
    <property type="entry name" value="GatB/YqeY motif"/>
    <property type="match status" value="1"/>
</dbReference>
<name>A0ABW4J986_9LACO</name>
<dbReference type="InterPro" id="IPR023168">
    <property type="entry name" value="GatB_Yqey_C_2"/>
</dbReference>
<dbReference type="Proteomes" id="UP001597267">
    <property type="component" value="Unassembled WGS sequence"/>
</dbReference>
<gene>
    <name evidence="1" type="ORF">ACFQ5M_08745</name>
</gene>
<dbReference type="RefSeq" id="WP_125714752.1">
    <property type="nucleotide sequence ID" value="NZ_JBHTOP010000023.1"/>
</dbReference>
<proteinExistence type="predicted"/>
<dbReference type="Pfam" id="PF09424">
    <property type="entry name" value="YqeY"/>
    <property type="match status" value="1"/>
</dbReference>
<dbReference type="InterPro" id="IPR019004">
    <property type="entry name" value="YqeY/Aim41"/>
</dbReference>
<dbReference type="InterPro" id="IPR003789">
    <property type="entry name" value="Asn/Gln_tRNA_amidoTrase-B-like"/>
</dbReference>
<organism evidence="1 2">
    <name type="scientific">Agrilactobacillus yilanensis</name>
    <dbReference type="NCBI Taxonomy" id="2485997"/>
    <lineage>
        <taxon>Bacteria</taxon>
        <taxon>Bacillati</taxon>
        <taxon>Bacillota</taxon>
        <taxon>Bacilli</taxon>
        <taxon>Lactobacillales</taxon>
        <taxon>Lactobacillaceae</taxon>
        <taxon>Agrilactobacillus</taxon>
    </lineage>
</organism>
<dbReference type="EMBL" id="JBHTOP010000023">
    <property type="protein sequence ID" value="MFD1672183.1"/>
    <property type="molecule type" value="Genomic_DNA"/>
</dbReference>
<evidence type="ECO:0000313" key="1">
    <source>
        <dbReference type="EMBL" id="MFD1672183.1"/>
    </source>
</evidence>
<dbReference type="InterPro" id="IPR042184">
    <property type="entry name" value="YqeY/Aim41_N"/>
</dbReference>